<dbReference type="EMBL" id="JACIJS010000007">
    <property type="protein sequence ID" value="MBB5516334.1"/>
    <property type="molecule type" value="Genomic_DNA"/>
</dbReference>
<dbReference type="GO" id="GO:0005737">
    <property type="term" value="C:cytoplasm"/>
    <property type="evidence" value="ECO:0007669"/>
    <property type="project" value="UniProtKB-SubCell"/>
</dbReference>
<protein>
    <submittedName>
        <fullName evidence="6">Polyhydroxyalkanoate synthase</fullName>
        <ecNumber evidence="6">2.3.1.-</ecNumber>
    </submittedName>
</protein>
<dbReference type="AlphaFoldDB" id="A0A840X0T1"/>
<dbReference type="EC" id="2.3.1.-" evidence="6"/>
<dbReference type="Pfam" id="PF07167">
    <property type="entry name" value="PhaC_N"/>
    <property type="match status" value="1"/>
</dbReference>
<reference evidence="6 7" key="1">
    <citation type="submission" date="2020-08" db="EMBL/GenBank/DDBJ databases">
        <title>Genomic Encyclopedia of Type Strains, Phase IV (KMG-IV): sequencing the most valuable type-strain genomes for metagenomic binning, comparative biology and taxonomic classification.</title>
        <authorList>
            <person name="Goeker M."/>
        </authorList>
    </citation>
    <scope>NUCLEOTIDE SEQUENCE [LARGE SCALE GENOMIC DNA]</scope>
    <source>
        <strain evidence="6 7">DSM 103377</strain>
    </source>
</reference>
<dbReference type="GO" id="GO:0016746">
    <property type="term" value="F:acyltransferase activity"/>
    <property type="evidence" value="ECO:0007669"/>
    <property type="project" value="UniProtKB-KW"/>
</dbReference>
<evidence type="ECO:0000256" key="3">
    <source>
        <dbReference type="ARBA" id="ARBA00022679"/>
    </source>
</evidence>
<keyword evidence="2" id="KW-0963">Cytoplasm</keyword>
<evidence type="ECO:0000259" key="5">
    <source>
        <dbReference type="Pfam" id="PF07167"/>
    </source>
</evidence>
<evidence type="ECO:0000256" key="1">
    <source>
        <dbReference type="ARBA" id="ARBA00004496"/>
    </source>
</evidence>
<keyword evidence="4 6" id="KW-0012">Acyltransferase</keyword>
<proteinExistence type="predicted"/>
<dbReference type="InterPro" id="IPR010941">
    <property type="entry name" value="PhaC_N"/>
</dbReference>
<evidence type="ECO:0000313" key="6">
    <source>
        <dbReference type="EMBL" id="MBB5516334.1"/>
    </source>
</evidence>
<dbReference type="InterPro" id="IPR051321">
    <property type="entry name" value="PHA/PHB_synthase"/>
</dbReference>
<keyword evidence="3 6" id="KW-0808">Transferase</keyword>
<dbReference type="GO" id="GO:0042619">
    <property type="term" value="P:poly-hydroxybutyrate biosynthetic process"/>
    <property type="evidence" value="ECO:0007669"/>
    <property type="project" value="InterPro"/>
</dbReference>
<name>A0A840X0T1_9RHOB</name>
<comment type="subcellular location">
    <subcellularLocation>
        <location evidence="1">Cytoplasm</location>
    </subcellularLocation>
</comment>
<evidence type="ECO:0000313" key="7">
    <source>
        <dbReference type="Proteomes" id="UP000553766"/>
    </source>
</evidence>
<accession>A0A840X0T1</accession>
<feature type="domain" description="Poly-beta-hydroxybutyrate polymerase N-terminal" evidence="5">
    <location>
        <begin position="115"/>
        <end position="286"/>
    </location>
</feature>
<dbReference type="SUPFAM" id="SSF53474">
    <property type="entry name" value="alpha/beta-Hydrolases"/>
    <property type="match status" value="1"/>
</dbReference>
<sequence length="607" mass="68874">MADQKITLPEDIAKDVPEWMQSSAEFAANMAKVSETSQEIWTRFLSAQGDSTGPMHSDPLNTMPAFTEFANTLAAHPNEVAEATLAYWTSMGELWRDTTLRWLGAEMPEEQGRPDKRFKHKEWSENLLFDYLKKSYLLTANHLQQNAHDLGEMDPRDRKKVEFYTRTFVEAMSPTNFFGLNPEVLESTMNEKGENLVRGLNMMLQDLDRGKGQLLIRQTDMEQFKVGQNMAMTEGQVVFENELMQLIQYAPLTEKVYAKPLLMIPPWINKYYVLDLNEKKSMMKWLVEQGYTVFIISWVNPDERSAGETWESYREKGVSTAIDKVLEETGQKQTHIASYCIGGTMAGTFLAHAGKTKDKRVASATFFTAQLDFEDAGELQVFVDEQTIEAVEGQMEKGYLPAQSMASAFNMLRSSDLIWGYVINNYMLGKEPFPFDLLYWNSDSTSMPARVHRFYLEQFYQDNNFACGDLKIGGLNVKLSDINVPVYHVAAKEDHIAPAASVYRGARMMTGADVHFVLAGSGHIAGVVNPPALGKYQYWVNDDYSSEDITGWLEQAEERPGSWWVDWDAWLSKQSGRKVNARTPGKVLGTIEPAPGSYVKVRFDEKD</sequence>
<dbReference type="InterPro" id="IPR010963">
    <property type="entry name" value="PHA_synth_I"/>
</dbReference>
<evidence type="ECO:0000256" key="4">
    <source>
        <dbReference type="ARBA" id="ARBA00023315"/>
    </source>
</evidence>
<evidence type="ECO:0000256" key="2">
    <source>
        <dbReference type="ARBA" id="ARBA00022490"/>
    </source>
</evidence>
<dbReference type="InterPro" id="IPR029058">
    <property type="entry name" value="AB_hydrolase_fold"/>
</dbReference>
<gene>
    <name evidence="6" type="ORF">FHS89_002365</name>
</gene>
<keyword evidence="7" id="KW-1185">Reference proteome</keyword>
<comment type="caution">
    <text evidence="6">The sequence shown here is derived from an EMBL/GenBank/DDBJ whole genome shotgun (WGS) entry which is preliminary data.</text>
</comment>
<dbReference type="PANTHER" id="PTHR36837">
    <property type="entry name" value="POLY(3-HYDROXYALKANOATE) POLYMERASE SUBUNIT PHAC"/>
    <property type="match status" value="1"/>
</dbReference>
<dbReference type="PANTHER" id="PTHR36837:SF5">
    <property type="entry name" value="POLY-3-HYDROXYBUTYRATE SYNTHASE"/>
    <property type="match status" value="1"/>
</dbReference>
<dbReference type="Proteomes" id="UP000553766">
    <property type="component" value="Unassembled WGS sequence"/>
</dbReference>
<dbReference type="NCBIfam" id="TIGR01838">
    <property type="entry name" value="PHA_synth_I"/>
    <property type="match status" value="1"/>
</dbReference>
<organism evidence="6 7">
    <name type="scientific">Rubricella aquisinus</name>
    <dbReference type="NCBI Taxonomy" id="2028108"/>
    <lineage>
        <taxon>Bacteria</taxon>
        <taxon>Pseudomonadati</taxon>
        <taxon>Pseudomonadota</taxon>
        <taxon>Alphaproteobacteria</taxon>
        <taxon>Rhodobacterales</taxon>
        <taxon>Paracoccaceae</taxon>
        <taxon>Rubricella</taxon>
    </lineage>
</organism>
<dbReference type="Gene3D" id="3.40.50.1820">
    <property type="entry name" value="alpha/beta hydrolase"/>
    <property type="match status" value="1"/>
</dbReference>
<dbReference type="RefSeq" id="WP_221229422.1">
    <property type="nucleotide sequence ID" value="NZ_JACIJS010000007.1"/>
</dbReference>